<evidence type="ECO:0000256" key="4">
    <source>
        <dbReference type="ARBA" id="ARBA00022833"/>
    </source>
</evidence>
<dbReference type="GO" id="GO:0008270">
    <property type="term" value="F:zinc ion binding"/>
    <property type="evidence" value="ECO:0007669"/>
    <property type="project" value="UniProtKB-KW"/>
</dbReference>
<dbReference type="SMART" id="SM00184">
    <property type="entry name" value="RING"/>
    <property type="match status" value="1"/>
</dbReference>
<keyword evidence="3 5" id="KW-0863">Zinc-finger</keyword>
<dbReference type="InterPro" id="IPR018957">
    <property type="entry name" value="Znf_C3HC4_RING-type"/>
</dbReference>
<protein>
    <recommendedName>
        <fullName evidence="10">RING-type E3 ubiquitin transferase</fullName>
    </recommendedName>
</protein>
<dbReference type="AlphaFoldDB" id="A0AAD3DCI8"/>
<keyword evidence="9" id="KW-1185">Reference proteome</keyword>
<keyword evidence="4 5" id="KW-0862">Zinc</keyword>
<organism evidence="8 9">
    <name type="scientific">Chaetoceros tenuissimus</name>
    <dbReference type="NCBI Taxonomy" id="426638"/>
    <lineage>
        <taxon>Eukaryota</taxon>
        <taxon>Sar</taxon>
        <taxon>Stramenopiles</taxon>
        <taxon>Ochrophyta</taxon>
        <taxon>Bacillariophyta</taxon>
        <taxon>Coscinodiscophyceae</taxon>
        <taxon>Chaetocerotophycidae</taxon>
        <taxon>Chaetocerotales</taxon>
        <taxon>Chaetocerotaceae</taxon>
        <taxon>Chaetoceros</taxon>
    </lineage>
</organism>
<dbReference type="GO" id="GO:0000209">
    <property type="term" value="P:protein polyubiquitination"/>
    <property type="evidence" value="ECO:0007669"/>
    <property type="project" value="InterPro"/>
</dbReference>
<dbReference type="SUPFAM" id="SSF57850">
    <property type="entry name" value="RING/U-box"/>
    <property type="match status" value="1"/>
</dbReference>
<evidence type="ECO:0000259" key="6">
    <source>
        <dbReference type="PROSITE" id="PS50089"/>
    </source>
</evidence>
<dbReference type="GO" id="GO:0061630">
    <property type="term" value="F:ubiquitin protein ligase activity"/>
    <property type="evidence" value="ECO:0007669"/>
    <property type="project" value="InterPro"/>
</dbReference>
<evidence type="ECO:0000313" key="9">
    <source>
        <dbReference type="Proteomes" id="UP001054902"/>
    </source>
</evidence>
<dbReference type="Gene3D" id="4.10.1000.10">
    <property type="entry name" value="Zinc finger, CCCH-type"/>
    <property type="match status" value="1"/>
</dbReference>
<dbReference type="Gene3D" id="3.30.40.10">
    <property type="entry name" value="Zinc/RING finger domain, C3HC4 (zinc finger)"/>
    <property type="match status" value="1"/>
</dbReference>
<keyword evidence="1" id="KW-0808">Transferase</keyword>
<feature type="domain" description="C3H1-type" evidence="7">
    <location>
        <begin position="1"/>
        <end position="29"/>
    </location>
</feature>
<dbReference type="PROSITE" id="PS50089">
    <property type="entry name" value="ZF_RING_2"/>
    <property type="match status" value="1"/>
</dbReference>
<dbReference type="Pfam" id="PF00097">
    <property type="entry name" value="zf-C3HC4"/>
    <property type="match status" value="1"/>
</dbReference>
<dbReference type="InterPro" id="IPR001841">
    <property type="entry name" value="Znf_RING"/>
</dbReference>
<evidence type="ECO:0000259" key="7">
    <source>
        <dbReference type="PROSITE" id="PS50103"/>
    </source>
</evidence>
<feature type="zinc finger region" description="C3H1-type" evidence="5">
    <location>
        <begin position="37"/>
        <end position="68"/>
    </location>
</feature>
<feature type="zinc finger region" description="C3H1-type" evidence="5">
    <location>
        <begin position="1"/>
        <end position="29"/>
    </location>
</feature>
<feature type="domain" description="RING-type" evidence="6">
    <location>
        <begin position="84"/>
        <end position="153"/>
    </location>
</feature>
<dbReference type="EMBL" id="BLLK01000075">
    <property type="protein sequence ID" value="GFH62007.1"/>
    <property type="molecule type" value="Genomic_DNA"/>
</dbReference>
<comment type="caution">
    <text evidence="8">The sequence shown here is derived from an EMBL/GenBank/DDBJ whole genome shotgun (WGS) entry which is preliminary data.</text>
</comment>
<dbReference type="PANTHER" id="PTHR11224:SF10">
    <property type="entry name" value="IP09428P-RELATED"/>
    <property type="match status" value="1"/>
</dbReference>
<name>A0AAD3DCI8_9STRA</name>
<evidence type="ECO:0000256" key="2">
    <source>
        <dbReference type="ARBA" id="ARBA00022723"/>
    </source>
</evidence>
<reference evidence="8 9" key="1">
    <citation type="journal article" date="2021" name="Sci. Rep.">
        <title>The genome of the diatom Chaetoceros tenuissimus carries an ancient integrated fragment of an extant virus.</title>
        <authorList>
            <person name="Hongo Y."/>
            <person name="Kimura K."/>
            <person name="Takaki Y."/>
            <person name="Yoshida Y."/>
            <person name="Baba S."/>
            <person name="Kobayashi G."/>
            <person name="Nagasaki K."/>
            <person name="Hano T."/>
            <person name="Tomaru Y."/>
        </authorList>
    </citation>
    <scope>NUCLEOTIDE SEQUENCE [LARGE SCALE GENOMIC DNA]</scope>
    <source>
        <strain evidence="8 9">NIES-3715</strain>
    </source>
</reference>
<accession>A0AAD3DCI8</accession>
<feature type="domain" description="C3H1-type" evidence="7">
    <location>
        <begin position="37"/>
        <end position="68"/>
    </location>
</feature>
<dbReference type="InterPro" id="IPR045072">
    <property type="entry name" value="MKRN-like"/>
</dbReference>
<gene>
    <name evidence="8" type="ORF">CTEN210_18483</name>
</gene>
<dbReference type="InterPro" id="IPR000571">
    <property type="entry name" value="Znf_CCCH"/>
</dbReference>
<sequence>METRPLCRFLLMGKCKYDAETCSSSHSTPEGISIAELRKTIPCPFYNGEKPNRKCRHQERCWFAHSDIPLCLPTSDPNENDLQCGICLQSVVGRGQRFALFTECDHTFCFSCAKSWHKNKERRESVFSKGDSDLFIRKNNYKLLFRHSCPLCRKVSLNIIPSKRFLTGDQKEAYIQHYIEERGARVCCNGTFASCQFGDECYYRHCNQEEESFTHVNRRPFLSTEIPPYATVEDSSTSYSFWNDIASTTSH</sequence>
<dbReference type="InterPro" id="IPR017907">
    <property type="entry name" value="Znf_RING_CS"/>
</dbReference>
<evidence type="ECO:0000256" key="3">
    <source>
        <dbReference type="ARBA" id="ARBA00022771"/>
    </source>
</evidence>
<dbReference type="PANTHER" id="PTHR11224">
    <property type="entry name" value="MAKORIN-RELATED"/>
    <property type="match status" value="1"/>
</dbReference>
<evidence type="ECO:0000313" key="8">
    <source>
        <dbReference type="EMBL" id="GFH62007.1"/>
    </source>
</evidence>
<keyword evidence="2 5" id="KW-0479">Metal-binding</keyword>
<dbReference type="InterPro" id="IPR013083">
    <property type="entry name" value="Znf_RING/FYVE/PHD"/>
</dbReference>
<evidence type="ECO:0008006" key="10">
    <source>
        <dbReference type="Google" id="ProtNLM"/>
    </source>
</evidence>
<dbReference type="PROSITE" id="PS50103">
    <property type="entry name" value="ZF_C3H1"/>
    <property type="match status" value="2"/>
</dbReference>
<evidence type="ECO:0000256" key="1">
    <source>
        <dbReference type="ARBA" id="ARBA00022679"/>
    </source>
</evidence>
<evidence type="ECO:0000256" key="5">
    <source>
        <dbReference type="PROSITE-ProRule" id="PRU00723"/>
    </source>
</evidence>
<dbReference type="SMART" id="SM00356">
    <property type="entry name" value="ZnF_C3H1"/>
    <property type="match status" value="3"/>
</dbReference>
<dbReference type="PROSITE" id="PS00518">
    <property type="entry name" value="ZF_RING_1"/>
    <property type="match status" value="1"/>
</dbReference>
<dbReference type="Proteomes" id="UP001054902">
    <property type="component" value="Unassembled WGS sequence"/>
</dbReference>
<proteinExistence type="predicted"/>